<keyword evidence="5" id="KW-1185">Reference proteome</keyword>
<organism evidence="4 5">
    <name type="scientific">Micromonospora marina</name>
    <dbReference type="NCBI Taxonomy" id="307120"/>
    <lineage>
        <taxon>Bacteria</taxon>
        <taxon>Bacillati</taxon>
        <taxon>Actinomycetota</taxon>
        <taxon>Actinomycetes</taxon>
        <taxon>Micromonosporales</taxon>
        <taxon>Micromonosporaceae</taxon>
        <taxon>Micromonospora</taxon>
    </lineage>
</organism>
<comment type="similarity">
    <text evidence="1">Belongs to the FAH family.</text>
</comment>
<dbReference type="Gene3D" id="3.90.850.10">
    <property type="entry name" value="Fumarylacetoacetase-like, C-terminal domain"/>
    <property type="match status" value="1"/>
</dbReference>
<dbReference type="GO" id="GO:0046872">
    <property type="term" value="F:metal ion binding"/>
    <property type="evidence" value="ECO:0007669"/>
    <property type="project" value="UniProtKB-KW"/>
</dbReference>
<dbReference type="PANTHER" id="PTHR42796:SF4">
    <property type="entry name" value="FUMARYLACETOACETATE HYDROLASE DOMAIN-CONTAINING PROTEIN 2A"/>
    <property type="match status" value="1"/>
</dbReference>
<accession>A0A1C4ZC34</accession>
<dbReference type="SUPFAM" id="SSF56529">
    <property type="entry name" value="FAH"/>
    <property type="match status" value="1"/>
</dbReference>
<dbReference type="InterPro" id="IPR011234">
    <property type="entry name" value="Fumarylacetoacetase-like_C"/>
</dbReference>
<dbReference type="GO" id="GO:0019752">
    <property type="term" value="P:carboxylic acid metabolic process"/>
    <property type="evidence" value="ECO:0007669"/>
    <property type="project" value="UniProtKB-ARBA"/>
</dbReference>
<sequence length="285" mass="30480">MRLMRVGPRGGERPVLLAEDGRHLDLAGLTGDIDGAFLAGDGIQRARAALDAGGLPEIDVSGMRVGAPIARPGTVACIGLNYARHAAESGVEPPAEPVVFLKATNTVVGPYDDIVLPRRATRTDWEVELAVVIGRSAHYLDSPADAADVIAGYTVSNDLSEREFQMSDSGGQWAKGKSCESFNPLGPWLVTADEVDDPQNLALSSRVNGEQRQASSTSDMVFDVYYLVWYLSQYLALEPGDVVNTGTPEGVAMSGRFPYLTEGDVMSARIEGLGEQRQTCRAARP</sequence>
<gene>
    <name evidence="4" type="ORF">GA0070215_11630</name>
</gene>
<dbReference type="FunFam" id="3.90.850.10:FF:000002">
    <property type="entry name" value="2-hydroxyhepta-2,4-diene-1,7-dioate isomerase"/>
    <property type="match status" value="1"/>
</dbReference>
<protein>
    <submittedName>
        <fullName evidence="4">2-keto-4-pentenoate hydratase/2-oxohepta-3-ene-1,7-dioic acid hydratase (Catechol pathway)</fullName>
    </submittedName>
</protein>
<evidence type="ECO:0000256" key="2">
    <source>
        <dbReference type="ARBA" id="ARBA00022723"/>
    </source>
</evidence>
<evidence type="ECO:0000313" key="4">
    <source>
        <dbReference type="EMBL" id="SCF30562.1"/>
    </source>
</evidence>
<dbReference type="RefSeq" id="WP_091047958.1">
    <property type="nucleotide sequence ID" value="NZ_FMCV01000016.1"/>
</dbReference>
<dbReference type="AlphaFoldDB" id="A0A1C4ZC34"/>
<evidence type="ECO:0000313" key="5">
    <source>
        <dbReference type="Proteomes" id="UP000198551"/>
    </source>
</evidence>
<dbReference type="InterPro" id="IPR036663">
    <property type="entry name" value="Fumarylacetoacetase_C_sf"/>
</dbReference>
<feature type="domain" description="Fumarylacetoacetase-like C-terminal" evidence="3">
    <location>
        <begin position="74"/>
        <end position="279"/>
    </location>
</feature>
<keyword evidence="2" id="KW-0479">Metal-binding</keyword>
<dbReference type="Pfam" id="PF01557">
    <property type="entry name" value="FAA_hydrolase"/>
    <property type="match status" value="1"/>
</dbReference>
<dbReference type="GO" id="GO:0016853">
    <property type="term" value="F:isomerase activity"/>
    <property type="evidence" value="ECO:0007669"/>
    <property type="project" value="UniProtKB-ARBA"/>
</dbReference>
<dbReference type="Proteomes" id="UP000198551">
    <property type="component" value="Unassembled WGS sequence"/>
</dbReference>
<dbReference type="EMBL" id="FMCV01000016">
    <property type="protein sequence ID" value="SCF30562.1"/>
    <property type="molecule type" value="Genomic_DNA"/>
</dbReference>
<evidence type="ECO:0000259" key="3">
    <source>
        <dbReference type="Pfam" id="PF01557"/>
    </source>
</evidence>
<dbReference type="InterPro" id="IPR051121">
    <property type="entry name" value="FAH"/>
</dbReference>
<dbReference type="PANTHER" id="PTHR42796">
    <property type="entry name" value="FUMARYLACETOACETATE HYDROLASE DOMAIN-CONTAINING PROTEIN 2A-RELATED"/>
    <property type="match status" value="1"/>
</dbReference>
<evidence type="ECO:0000256" key="1">
    <source>
        <dbReference type="ARBA" id="ARBA00010211"/>
    </source>
</evidence>
<reference evidence="5" key="1">
    <citation type="submission" date="2016-06" db="EMBL/GenBank/DDBJ databases">
        <authorList>
            <person name="Varghese N."/>
        </authorList>
    </citation>
    <scope>NUCLEOTIDE SEQUENCE [LARGE SCALE GENOMIC DNA]</scope>
    <source>
        <strain evidence="5">DSM 45555</strain>
    </source>
</reference>
<name>A0A1C4ZC34_9ACTN</name>
<proteinExistence type="inferred from homology"/>